<dbReference type="GO" id="GO:0009279">
    <property type="term" value="C:cell outer membrane"/>
    <property type="evidence" value="ECO:0007669"/>
    <property type="project" value="UniProtKB-SubCell"/>
</dbReference>
<organism evidence="2 3">
    <name type="scientific">Caballeronia glebae</name>
    <dbReference type="NCBI Taxonomy" id="1777143"/>
    <lineage>
        <taxon>Bacteria</taxon>
        <taxon>Pseudomonadati</taxon>
        <taxon>Pseudomonadota</taxon>
        <taxon>Betaproteobacteria</taxon>
        <taxon>Burkholderiales</taxon>
        <taxon>Burkholderiaceae</taxon>
        <taxon>Caballeronia</taxon>
    </lineage>
</organism>
<evidence type="ECO:0000313" key="3">
    <source>
        <dbReference type="Proteomes" id="UP000054596"/>
    </source>
</evidence>
<name>A0A158B576_9BURK</name>
<dbReference type="Gene3D" id="2.40.160.20">
    <property type="match status" value="1"/>
</dbReference>
<dbReference type="AlphaFoldDB" id="A0A158B576"/>
<dbReference type="InterPro" id="IPR005618">
    <property type="entry name" value="OMPW"/>
</dbReference>
<dbReference type="InterPro" id="IPR011250">
    <property type="entry name" value="OMP/PagP_B-barrel"/>
</dbReference>
<dbReference type="GO" id="GO:0055085">
    <property type="term" value="P:transmembrane transport"/>
    <property type="evidence" value="ECO:0007669"/>
    <property type="project" value="TreeGrafter"/>
</dbReference>
<sequence length="283" mass="30415">MQLPCNEAPKPLFALGRMLYGTAMVNVKCCVHNERAFSEEHKLKIKQVITGIAALACVSTAAHAQSAGSFYATAGWFHFAPNDSSGPLKETSVGGSPVNIDVPGTGAGISSADTAGFTLGYFATDHIAAELEMGIPPTFDLEGTGTFSQYGKLGSAKQWSPTLLFKYFFNAPTAKFRPFVGLGVTRTWFTDAKITNEQFEGSVLHGPTSVDTDSSWAPVFNVGATYNFTEHWFAGFSVSFIPLKATAKLNTQAQTPVGTLNVQSQAKITLNPIVTYLRVGYRF</sequence>
<gene>
    <name evidence="2" type="ORF">AWB82_03518</name>
</gene>
<keyword evidence="3" id="KW-1185">Reference proteome</keyword>
<dbReference type="STRING" id="1777143.AWB82_03518"/>
<protein>
    <submittedName>
        <fullName evidence="2">Outer membrane protein</fullName>
    </submittedName>
</protein>
<comment type="caution">
    <text evidence="2">The sequence shown here is derived from an EMBL/GenBank/DDBJ whole genome shotgun (WGS) entry which is preliminary data.</text>
</comment>
<dbReference type="EMBL" id="FCOJ02000023">
    <property type="protein sequence ID" value="SAK65050.1"/>
    <property type="molecule type" value="Genomic_DNA"/>
</dbReference>
<evidence type="ECO:0000313" key="2">
    <source>
        <dbReference type="EMBL" id="SAK65050.1"/>
    </source>
</evidence>
<dbReference type="PANTHER" id="PTHR36920:SF1">
    <property type="entry name" value="OUTER MEMBRANE PROTEIN W"/>
    <property type="match status" value="1"/>
</dbReference>
<dbReference type="PANTHER" id="PTHR36920">
    <property type="match status" value="1"/>
</dbReference>
<evidence type="ECO:0000256" key="1">
    <source>
        <dbReference type="ARBA" id="ARBA00004442"/>
    </source>
</evidence>
<proteinExistence type="predicted"/>
<dbReference type="Proteomes" id="UP000054596">
    <property type="component" value="Unassembled WGS sequence"/>
</dbReference>
<reference evidence="2" key="1">
    <citation type="submission" date="2016-01" db="EMBL/GenBank/DDBJ databases">
        <authorList>
            <person name="Peeters C."/>
        </authorList>
    </citation>
    <scope>NUCLEOTIDE SEQUENCE [LARGE SCALE GENOMIC DNA]</scope>
    <source>
        <strain evidence="2">LMG 29325</strain>
    </source>
</reference>
<comment type="subcellular location">
    <subcellularLocation>
        <location evidence="1">Cell outer membrane</location>
    </subcellularLocation>
</comment>
<accession>A0A158B576</accession>
<dbReference type="Pfam" id="PF03922">
    <property type="entry name" value="OmpW"/>
    <property type="match status" value="1"/>
</dbReference>
<dbReference type="SUPFAM" id="SSF56925">
    <property type="entry name" value="OMPA-like"/>
    <property type="match status" value="1"/>
</dbReference>